<evidence type="ECO:0000313" key="2">
    <source>
        <dbReference type="EMBL" id="GGH40819.1"/>
    </source>
</evidence>
<gene>
    <name evidence="2" type="ORF">GCM10007423_36150</name>
</gene>
<keyword evidence="3" id="KW-1185">Reference proteome</keyword>
<feature type="transmembrane region" description="Helical" evidence="1">
    <location>
        <begin position="6"/>
        <end position="28"/>
    </location>
</feature>
<sequence>MKSIEMLNIVQAIGLVLYFFVAAQGAFYRVGFGKALFDISPESFIELRKAVDPRVRRPLRALYISSLATTLTWLVLTVNAGGLLTYGPVLVAFLLLVADLALALKRSEPVNVLINADLLNTHQGYVNARDEWMKFIFLRGSLVVAGFVVLMLYVCL</sequence>
<evidence type="ECO:0000313" key="3">
    <source>
        <dbReference type="Proteomes" id="UP000600214"/>
    </source>
</evidence>
<keyword evidence="1" id="KW-0812">Transmembrane</keyword>
<comment type="caution">
    <text evidence="2">The sequence shown here is derived from an EMBL/GenBank/DDBJ whole genome shotgun (WGS) entry which is preliminary data.</text>
</comment>
<dbReference type="EMBL" id="BMIA01000002">
    <property type="protein sequence ID" value="GGH40819.1"/>
    <property type="molecule type" value="Genomic_DNA"/>
</dbReference>
<evidence type="ECO:0008006" key="4">
    <source>
        <dbReference type="Google" id="ProtNLM"/>
    </source>
</evidence>
<dbReference type="Proteomes" id="UP000600214">
    <property type="component" value="Unassembled WGS sequence"/>
</dbReference>
<reference evidence="3" key="1">
    <citation type="journal article" date="2019" name="Int. J. Syst. Evol. Microbiol.">
        <title>The Global Catalogue of Microorganisms (GCM) 10K type strain sequencing project: providing services to taxonomists for standard genome sequencing and annotation.</title>
        <authorList>
            <consortium name="The Broad Institute Genomics Platform"/>
            <consortium name="The Broad Institute Genome Sequencing Center for Infectious Disease"/>
            <person name="Wu L."/>
            <person name="Ma J."/>
        </authorList>
    </citation>
    <scope>NUCLEOTIDE SEQUENCE [LARGE SCALE GENOMIC DNA]</scope>
    <source>
        <strain evidence="3">CGMCC 1.15288</strain>
    </source>
</reference>
<feature type="transmembrane region" description="Helical" evidence="1">
    <location>
        <begin position="86"/>
        <end position="104"/>
    </location>
</feature>
<feature type="transmembrane region" description="Helical" evidence="1">
    <location>
        <begin position="136"/>
        <end position="154"/>
    </location>
</feature>
<proteinExistence type="predicted"/>
<name>A0ABQ1YVW9_9BACT</name>
<accession>A0ABQ1YVW9</accession>
<organism evidence="2 3">
    <name type="scientific">Dyadobacter endophyticus</name>
    <dbReference type="NCBI Taxonomy" id="1749036"/>
    <lineage>
        <taxon>Bacteria</taxon>
        <taxon>Pseudomonadati</taxon>
        <taxon>Bacteroidota</taxon>
        <taxon>Cytophagia</taxon>
        <taxon>Cytophagales</taxon>
        <taxon>Spirosomataceae</taxon>
        <taxon>Dyadobacter</taxon>
    </lineage>
</organism>
<keyword evidence="1" id="KW-1133">Transmembrane helix</keyword>
<keyword evidence="1" id="KW-0472">Membrane</keyword>
<dbReference type="RefSeq" id="WP_188934613.1">
    <property type="nucleotide sequence ID" value="NZ_BMIA01000002.1"/>
</dbReference>
<protein>
    <recommendedName>
        <fullName evidence="4">DUF1772 domain-containing protein</fullName>
    </recommendedName>
</protein>
<evidence type="ECO:0000256" key="1">
    <source>
        <dbReference type="SAM" id="Phobius"/>
    </source>
</evidence>